<protein>
    <recommendedName>
        <fullName evidence="6">HTH APSES-type domain-containing protein</fullName>
    </recommendedName>
</protein>
<dbReference type="InterPro" id="IPR036887">
    <property type="entry name" value="HTH_APSES_sf"/>
</dbReference>
<dbReference type="SUPFAM" id="SSF48403">
    <property type="entry name" value="Ankyrin repeat"/>
    <property type="match status" value="1"/>
</dbReference>
<dbReference type="GO" id="GO:0030907">
    <property type="term" value="C:MBF transcription complex"/>
    <property type="evidence" value="ECO:0007669"/>
    <property type="project" value="TreeGrafter"/>
</dbReference>
<dbReference type="PROSITE" id="PS50297">
    <property type="entry name" value="ANK_REP_REGION"/>
    <property type="match status" value="2"/>
</dbReference>
<dbReference type="AlphaFoldDB" id="A0A1E3NWQ5"/>
<feature type="coiled-coil region" evidence="4">
    <location>
        <begin position="432"/>
        <end position="493"/>
    </location>
</feature>
<feature type="domain" description="HTH APSES-type" evidence="6">
    <location>
        <begin position="1"/>
        <end position="99"/>
    </location>
</feature>
<dbReference type="PANTHER" id="PTHR43828:SF7">
    <property type="entry name" value="REGULATORY PROTEIN SWI4"/>
    <property type="match status" value="1"/>
</dbReference>
<feature type="region of interest" description="Disordered" evidence="5">
    <location>
        <begin position="92"/>
        <end position="195"/>
    </location>
</feature>
<keyword evidence="4" id="KW-0175">Coiled coil</keyword>
<feature type="non-terminal residue" evidence="7">
    <location>
        <position position="1"/>
    </location>
</feature>
<evidence type="ECO:0000313" key="8">
    <source>
        <dbReference type="Proteomes" id="UP000094112"/>
    </source>
</evidence>
<feature type="compositionally biased region" description="Polar residues" evidence="5">
    <location>
        <begin position="146"/>
        <end position="169"/>
    </location>
</feature>
<evidence type="ECO:0000256" key="4">
    <source>
        <dbReference type="SAM" id="Coils"/>
    </source>
</evidence>
<reference evidence="7 8" key="1">
    <citation type="journal article" date="2016" name="Proc. Natl. Acad. Sci. U.S.A.">
        <title>Comparative genomics of biotechnologically important yeasts.</title>
        <authorList>
            <person name="Riley R."/>
            <person name="Haridas S."/>
            <person name="Wolfe K.H."/>
            <person name="Lopes M.R."/>
            <person name="Hittinger C.T."/>
            <person name="Goeker M."/>
            <person name="Salamov A.A."/>
            <person name="Wisecaver J.H."/>
            <person name="Long T.M."/>
            <person name="Calvey C.H."/>
            <person name="Aerts A.L."/>
            <person name="Barry K.W."/>
            <person name="Choi C."/>
            <person name="Clum A."/>
            <person name="Coughlan A.Y."/>
            <person name="Deshpande S."/>
            <person name="Douglass A.P."/>
            <person name="Hanson S.J."/>
            <person name="Klenk H.-P."/>
            <person name="LaButti K.M."/>
            <person name="Lapidus A."/>
            <person name="Lindquist E.A."/>
            <person name="Lipzen A.M."/>
            <person name="Meier-Kolthoff J.P."/>
            <person name="Ohm R.A."/>
            <person name="Otillar R.P."/>
            <person name="Pangilinan J.L."/>
            <person name="Peng Y."/>
            <person name="Rokas A."/>
            <person name="Rosa C.A."/>
            <person name="Scheuner C."/>
            <person name="Sibirny A.A."/>
            <person name="Slot J.C."/>
            <person name="Stielow J.B."/>
            <person name="Sun H."/>
            <person name="Kurtzman C.P."/>
            <person name="Blackwell M."/>
            <person name="Grigoriev I.V."/>
            <person name="Jeffries T.W."/>
        </authorList>
    </citation>
    <scope>NUCLEOTIDE SEQUENCE [LARGE SCALE GENOMIC DNA]</scope>
    <source>
        <strain evidence="8">ATCC 58044 / CBS 1984 / NCYC 433 / NRRL Y-366-8</strain>
    </source>
</reference>
<dbReference type="PANTHER" id="PTHR43828">
    <property type="entry name" value="ASPARAGINASE"/>
    <property type="match status" value="1"/>
</dbReference>
<evidence type="ECO:0000313" key="7">
    <source>
        <dbReference type="EMBL" id="ODQ57611.1"/>
    </source>
</evidence>
<dbReference type="GeneID" id="30199579"/>
<feature type="compositionally biased region" description="Low complexity" evidence="5">
    <location>
        <begin position="125"/>
        <end position="145"/>
    </location>
</feature>
<organism evidence="7 8">
    <name type="scientific">Wickerhamomyces anomalus (strain ATCC 58044 / CBS 1984 / NCYC 433 / NRRL Y-366-8)</name>
    <name type="common">Yeast</name>
    <name type="synonym">Hansenula anomala</name>
    <dbReference type="NCBI Taxonomy" id="683960"/>
    <lineage>
        <taxon>Eukaryota</taxon>
        <taxon>Fungi</taxon>
        <taxon>Dikarya</taxon>
        <taxon>Ascomycota</taxon>
        <taxon>Saccharomycotina</taxon>
        <taxon>Saccharomycetes</taxon>
        <taxon>Phaffomycetales</taxon>
        <taxon>Wickerhamomycetaceae</taxon>
        <taxon>Wickerhamomyces</taxon>
    </lineage>
</organism>
<dbReference type="STRING" id="683960.A0A1E3NWQ5"/>
<dbReference type="SMART" id="SM00248">
    <property type="entry name" value="ANK"/>
    <property type="match status" value="3"/>
</dbReference>
<dbReference type="EMBL" id="KV454213">
    <property type="protein sequence ID" value="ODQ57611.1"/>
    <property type="molecule type" value="Genomic_DNA"/>
</dbReference>
<dbReference type="GO" id="GO:0033309">
    <property type="term" value="C:SBF transcription complex"/>
    <property type="evidence" value="ECO:0007669"/>
    <property type="project" value="TreeGrafter"/>
</dbReference>
<feature type="repeat" description="ANK" evidence="3">
    <location>
        <begin position="236"/>
        <end position="268"/>
    </location>
</feature>
<evidence type="ECO:0000256" key="1">
    <source>
        <dbReference type="ARBA" id="ARBA00022737"/>
    </source>
</evidence>
<dbReference type="InterPro" id="IPR051642">
    <property type="entry name" value="SWI6-like"/>
</dbReference>
<evidence type="ECO:0000256" key="5">
    <source>
        <dbReference type="SAM" id="MobiDB-lite"/>
    </source>
</evidence>
<dbReference type="SMART" id="SM01252">
    <property type="entry name" value="KilA-N"/>
    <property type="match status" value="1"/>
</dbReference>
<evidence type="ECO:0000256" key="3">
    <source>
        <dbReference type="PROSITE-ProRule" id="PRU00023"/>
    </source>
</evidence>
<dbReference type="Proteomes" id="UP000094112">
    <property type="component" value="Unassembled WGS sequence"/>
</dbReference>
<sequence length="593" mass="67558">IDVYECFIEEVPVMRRCTDNWVNATQILKAAKFPKAHRTRILEKEVQKGVHEKIQGGYGRFQGTWIPLEVARPLAHKYNITDQMAPILSYVPDPNNPLKRRAKPVKATPMPSVNTGYPQQNIPHQPVIQQPQFYPQQQQQQGFQQHRSNGSAGQHENWSQDDGSLSTQMDEVMRDSDTSISSGHSSPNDTTSEMKNHKAIYTESLIDFFSNESDEVPQVLHHPPSDFDFNEPIDEEGHTPLHWASAMANVPLIELLLKHGSDPLTPNVSGLNCVSRSIFFNNSFQKNNFNKLVDLMKNCLYTPDKSGRTPMHYICESIKTKYDTSKYYMEIILNKLAQGNENLLRIVVNHHDIKGNTALELAQFSGNLELVNLLKRFGAKETEPSEKKKTITSPIKEESAEIPPIPSLPLQEVGPIFTSMLSSLADAYDYELKNKEEESEHTKTVLEDLELDIRTTDEQNRIVLDQIDNGSSLNELLQNISNLEKDSERKTQHLNKVIERSQALSLAKLVHKEESSINLINDNANEFELALELTRLQFNRRKIVENILTELTEQSINKKMNNYRRLISISCDLKFENIDELVDEIEADLSSTA</sequence>
<dbReference type="SUPFAM" id="SSF54616">
    <property type="entry name" value="DNA-binding domain of Mlu1-box binding protein MBP1"/>
    <property type="match status" value="1"/>
</dbReference>
<dbReference type="Pfam" id="PF00023">
    <property type="entry name" value="Ank"/>
    <property type="match status" value="1"/>
</dbReference>
<dbReference type="PROSITE" id="PS51299">
    <property type="entry name" value="HTH_APSES"/>
    <property type="match status" value="1"/>
</dbReference>
<gene>
    <name evidence="7" type="ORF">WICANDRAFT_35614</name>
</gene>
<dbReference type="PROSITE" id="PS50088">
    <property type="entry name" value="ANK_REPEAT"/>
    <property type="match status" value="2"/>
</dbReference>
<feature type="repeat" description="ANK" evidence="3">
    <location>
        <begin position="354"/>
        <end position="386"/>
    </location>
</feature>
<keyword evidence="2 3" id="KW-0040">ANK repeat</keyword>
<dbReference type="InterPro" id="IPR018004">
    <property type="entry name" value="KilA/APSES_HTH"/>
</dbReference>
<dbReference type="Pfam" id="PF04383">
    <property type="entry name" value="KilA-N"/>
    <property type="match status" value="1"/>
</dbReference>
<keyword evidence="1" id="KW-0677">Repeat</keyword>
<dbReference type="InterPro" id="IPR002110">
    <property type="entry name" value="Ankyrin_rpt"/>
</dbReference>
<dbReference type="InterPro" id="IPR036770">
    <property type="entry name" value="Ankyrin_rpt-contain_sf"/>
</dbReference>
<dbReference type="Gene3D" id="3.10.260.10">
    <property type="entry name" value="Transcription regulator HTH, APSES-type DNA-binding domain"/>
    <property type="match status" value="1"/>
</dbReference>
<dbReference type="GO" id="GO:0001228">
    <property type="term" value="F:DNA-binding transcription activator activity, RNA polymerase II-specific"/>
    <property type="evidence" value="ECO:0007669"/>
    <property type="project" value="UniProtKB-ARBA"/>
</dbReference>
<dbReference type="OrthoDB" id="6718656at2759"/>
<keyword evidence="8" id="KW-1185">Reference proteome</keyword>
<feature type="compositionally biased region" description="Polar residues" evidence="5">
    <location>
        <begin position="111"/>
        <end position="123"/>
    </location>
</feature>
<dbReference type="Gene3D" id="1.25.40.20">
    <property type="entry name" value="Ankyrin repeat-containing domain"/>
    <property type="match status" value="1"/>
</dbReference>
<dbReference type="RefSeq" id="XP_019036818.1">
    <property type="nucleotide sequence ID" value="XM_019182333.1"/>
</dbReference>
<evidence type="ECO:0000259" key="6">
    <source>
        <dbReference type="PROSITE" id="PS51299"/>
    </source>
</evidence>
<proteinExistence type="predicted"/>
<dbReference type="InterPro" id="IPR003163">
    <property type="entry name" value="Tscrpt_reg_HTH_APSES-type"/>
</dbReference>
<name>A0A1E3NWQ5_WICAA</name>
<evidence type="ECO:0000256" key="2">
    <source>
        <dbReference type="ARBA" id="ARBA00023043"/>
    </source>
</evidence>
<accession>A0A1E3NWQ5</accession>
<dbReference type="GO" id="GO:0003677">
    <property type="term" value="F:DNA binding"/>
    <property type="evidence" value="ECO:0007669"/>
    <property type="project" value="InterPro"/>
</dbReference>